<feature type="region of interest" description="Disordered" evidence="8">
    <location>
        <begin position="18"/>
        <end position="49"/>
    </location>
</feature>
<comment type="function">
    <text evidence="1 7">Required for growth under high-pressure and low-temperature conditions.</text>
</comment>
<dbReference type="KEGG" id="ctp:CTRG_04769"/>
<dbReference type="STRING" id="294747.C5MFC6"/>
<accession>C5MFC6</accession>
<keyword evidence="5 7" id="KW-1133">Transmembrane helix</keyword>
<organism evidence="9 10">
    <name type="scientific">Candida tropicalis (strain ATCC MYA-3404 / T1)</name>
    <name type="common">Yeast</name>
    <dbReference type="NCBI Taxonomy" id="294747"/>
    <lineage>
        <taxon>Eukaryota</taxon>
        <taxon>Fungi</taxon>
        <taxon>Dikarya</taxon>
        <taxon>Ascomycota</taxon>
        <taxon>Saccharomycotina</taxon>
        <taxon>Pichiomycetes</taxon>
        <taxon>Debaryomycetaceae</taxon>
        <taxon>Candida/Lodderomyces clade</taxon>
        <taxon>Candida</taxon>
    </lineage>
</organism>
<comment type="similarity">
    <text evidence="2 7">Belongs to the DLT1 family.</text>
</comment>
<feature type="transmembrane region" description="Helical" evidence="7">
    <location>
        <begin position="120"/>
        <end position="139"/>
    </location>
</feature>
<evidence type="ECO:0000256" key="5">
    <source>
        <dbReference type="ARBA" id="ARBA00022989"/>
    </source>
</evidence>
<feature type="transmembrane region" description="Helical" evidence="7">
    <location>
        <begin position="159"/>
        <end position="179"/>
    </location>
</feature>
<dbReference type="eggNOG" id="ENOG502RAJJ">
    <property type="taxonomic scope" value="Eukaryota"/>
</dbReference>
<evidence type="ECO:0000256" key="3">
    <source>
        <dbReference type="ARBA" id="ARBA00021353"/>
    </source>
</evidence>
<dbReference type="OrthoDB" id="4096362at2759"/>
<evidence type="ECO:0000256" key="8">
    <source>
        <dbReference type="SAM" id="MobiDB-lite"/>
    </source>
</evidence>
<protein>
    <recommendedName>
        <fullName evidence="3 7">Defect at low temperature protein 1</fullName>
    </recommendedName>
</protein>
<sequence>MEQVIRFLLRNTDLNKRGELNPASDFENNEANLGPGEVDDADELSPNTSLRVPHNLHNPNYMNDEASSIHFINNPLANAIQLSRKTFKTPFTKKPTIYTGNFVRPTPSNILSLPQRLLRWIYSMSMVVCILLMLGFIAVTPLDVVVQTLGTGNDTAVKTFIVIIVCVVFLFVSIIIYLARVYQFRISLNDIPNKSLYIPFENDYPRPVFKYIDNNLQKCFDIKFKAGPLQDENCIINHPGLSPPEYIQKINSTKRKIVNDDVAADGTLLPPNVQYEDIIRSLGDKFYMGKILTQDDIPIELSMKEIILYLAKQCMEYDLINNKHENIPNINRLIELYENFRFNNKLIKQEDIFEFMIEFDKFGQICQNDYQMKLPTPSISRRMSRISHNLDYNSDYFYNPSNYSHALFDDDDNDEDDEFNQSDDDWDNDDDYDNFYNYRKEPQPPYQYLQLDKSSSDENNPFQHRKVENKYFENATNGLDYDDDDDDEGNGVESVKRLNNRGSFSSSKSVIRNKLALESRHTLSNINPKNRRHYQDEDEDDYNSLHRNISGYVTDEEEEEDDDDDDEDEDDECDEDEEYDDDQQFYQFRRRRPVSHQQQQQQQQGLNISPVHSINSVEVKPIYK</sequence>
<evidence type="ECO:0000256" key="2">
    <source>
        <dbReference type="ARBA" id="ARBA00005550"/>
    </source>
</evidence>
<keyword evidence="6 7" id="KW-0472">Membrane</keyword>
<dbReference type="InterPro" id="IPR038869">
    <property type="entry name" value="DLT1"/>
</dbReference>
<feature type="region of interest" description="Disordered" evidence="8">
    <location>
        <begin position="407"/>
        <end position="432"/>
    </location>
</feature>
<dbReference type="PANTHER" id="PTHR40021:SF1">
    <property type="entry name" value="DEFECT AT LOW TEMPERATURE PROTEIN 1"/>
    <property type="match status" value="1"/>
</dbReference>
<name>C5MFC6_CANTT</name>
<evidence type="ECO:0000256" key="7">
    <source>
        <dbReference type="RuleBase" id="RU367100"/>
    </source>
</evidence>
<reference evidence="9 10" key="1">
    <citation type="journal article" date="2009" name="Nature">
        <title>Evolution of pathogenicity and sexual reproduction in eight Candida genomes.</title>
        <authorList>
            <person name="Butler G."/>
            <person name="Rasmussen M.D."/>
            <person name="Lin M.F."/>
            <person name="Santos M.A."/>
            <person name="Sakthikumar S."/>
            <person name="Munro C.A."/>
            <person name="Rheinbay E."/>
            <person name="Grabherr M."/>
            <person name="Forche A."/>
            <person name="Reedy J.L."/>
            <person name="Agrafioti I."/>
            <person name="Arnaud M.B."/>
            <person name="Bates S."/>
            <person name="Brown A.J."/>
            <person name="Brunke S."/>
            <person name="Costanzo M.C."/>
            <person name="Fitzpatrick D.A."/>
            <person name="de Groot P.W."/>
            <person name="Harris D."/>
            <person name="Hoyer L.L."/>
            <person name="Hube B."/>
            <person name="Klis F.M."/>
            <person name="Kodira C."/>
            <person name="Lennard N."/>
            <person name="Logue M.E."/>
            <person name="Martin R."/>
            <person name="Neiman A.M."/>
            <person name="Nikolaou E."/>
            <person name="Quail M.A."/>
            <person name="Quinn J."/>
            <person name="Santos M.C."/>
            <person name="Schmitzberger F.F."/>
            <person name="Sherlock G."/>
            <person name="Shah P."/>
            <person name="Silverstein K.A."/>
            <person name="Skrzypek M.S."/>
            <person name="Soll D."/>
            <person name="Staggs R."/>
            <person name="Stansfield I."/>
            <person name="Stumpf M.P."/>
            <person name="Sudbery P.E."/>
            <person name="Srikantha T."/>
            <person name="Zeng Q."/>
            <person name="Berman J."/>
            <person name="Berriman M."/>
            <person name="Heitman J."/>
            <person name="Gow N.A."/>
            <person name="Lorenz M.C."/>
            <person name="Birren B.W."/>
            <person name="Kellis M."/>
            <person name="Cuomo C.A."/>
        </authorList>
    </citation>
    <scope>NUCLEOTIDE SEQUENCE [LARGE SCALE GENOMIC DNA]</scope>
    <source>
        <strain evidence="10">ATCC MYA-3404 / T1</strain>
    </source>
</reference>
<proteinExistence type="inferred from homology"/>
<dbReference type="GO" id="GO:0016020">
    <property type="term" value="C:membrane"/>
    <property type="evidence" value="ECO:0007669"/>
    <property type="project" value="UniProtKB-SubCell"/>
</dbReference>
<keyword evidence="4 7" id="KW-0812">Transmembrane</keyword>
<dbReference type="RefSeq" id="XP_002550471.1">
    <property type="nucleotide sequence ID" value="XM_002550425.1"/>
</dbReference>
<feature type="region of interest" description="Disordered" evidence="8">
    <location>
        <begin position="522"/>
        <end position="624"/>
    </location>
</feature>
<dbReference type="GeneID" id="8298122"/>
<dbReference type="AlphaFoldDB" id="C5MFC6"/>
<keyword evidence="10" id="KW-1185">Reference proteome</keyword>
<feature type="compositionally biased region" description="Acidic residues" evidence="8">
    <location>
        <begin position="409"/>
        <end position="432"/>
    </location>
</feature>
<feature type="compositionally biased region" description="Acidic residues" evidence="8">
    <location>
        <begin position="554"/>
        <end position="583"/>
    </location>
</feature>
<dbReference type="EMBL" id="GG692400">
    <property type="protein sequence ID" value="EER31986.1"/>
    <property type="molecule type" value="Genomic_DNA"/>
</dbReference>
<dbReference type="PANTHER" id="PTHR40021">
    <property type="entry name" value="DEFECT AT LOW TEMPERATURE PROTEIN 1"/>
    <property type="match status" value="1"/>
</dbReference>
<dbReference type="VEuPathDB" id="FungiDB:CTRG_04769"/>
<comment type="subcellular location">
    <subcellularLocation>
        <location evidence="7">Membrane</location>
        <topology evidence="7">Multi-pass membrane protein</topology>
    </subcellularLocation>
</comment>
<evidence type="ECO:0000256" key="6">
    <source>
        <dbReference type="ARBA" id="ARBA00023136"/>
    </source>
</evidence>
<gene>
    <name evidence="7" type="primary">DLT1</name>
    <name evidence="9" type="ORF">CTRG_04769</name>
</gene>
<evidence type="ECO:0000313" key="9">
    <source>
        <dbReference type="EMBL" id="EER31986.1"/>
    </source>
</evidence>
<feature type="compositionally biased region" description="Polar residues" evidence="8">
    <location>
        <begin position="605"/>
        <end position="616"/>
    </location>
</feature>
<dbReference type="Proteomes" id="UP000002037">
    <property type="component" value="Unassembled WGS sequence"/>
</dbReference>
<dbReference type="HOGENOM" id="CLU_402765_0_0_1"/>
<evidence type="ECO:0000256" key="4">
    <source>
        <dbReference type="ARBA" id="ARBA00022692"/>
    </source>
</evidence>
<evidence type="ECO:0000313" key="10">
    <source>
        <dbReference type="Proteomes" id="UP000002037"/>
    </source>
</evidence>
<evidence type="ECO:0000256" key="1">
    <source>
        <dbReference type="ARBA" id="ARBA00002489"/>
    </source>
</evidence>